<keyword evidence="3" id="KW-1185">Reference proteome</keyword>
<dbReference type="RefSeq" id="WP_148566700.1">
    <property type="nucleotide sequence ID" value="NZ_RXYA01000005.1"/>
</dbReference>
<proteinExistence type="predicted"/>
<keyword evidence="1" id="KW-1133">Transmembrane helix</keyword>
<accession>A0A923I261</accession>
<dbReference type="Proteomes" id="UP000616595">
    <property type="component" value="Unassembled WGS sequence"/>
</dbReference>
<comment type="caution">
    <text evidence="2">The sequence shown here is derived from an EMBL/GenBank/DDBJ whole genome shotgun (WGS) entry which is preliminary data.</text>
</comment>
<name>A0A923I261_9FIRM</name>
<evidence type="ECO:0000313" key="3">
    <source>
        <dbReference type="Proteomes" id="UP000616595"/>
    </source>
</evidence>
<feature type="transmembrane region" description="Helical" evidence="1">
    <location>
        <begin position="15"/>
        <end position="35"/>
    </location>
</feature>
<evidence type="ECO:0000313" key="2">
    <source>
        <dbReference type="EMBL" id="MBC3887715.1"/>
    </source>
</evidence>
<protein>
    <submittedName>
        <fullName evidence="2">Uncharacterized protein</fullName>
    </submittedName>
</protein>
<keyword evidence="1" id="KW-0472">Membrane</keyword>
<dbReference type="EMBL" id="WJBD01000004">
    <property type="protein sequence ID" value="MBC3887715.1"/>
    <property type="molecule type" value="Genomic_DNA"/>
</dbReference>
<reference evidence="2" key="2">
    <citation type="submission" date="2020-10" db="EMBL/GenBank/DDBJ databases">
        <title>Comparative genomics of the Acetobacterium genus.</title>
        <authorList>
            <person name="Marshall C."/>
            <person name="May H."/>
            <person name="Norman S."/>
        </authorList>
    </citation>
    <scope>NUCLEOTIDE SEQUENCE</scope>
    <source>
        <strain evidence="2">DER-2019</strain>
    </source>
</reference>
<dbReference type="OrthoDB" id="1799310at2"/>
<gene>
    <name evidence="2" type="ORF">GH810_05270</name>
</gene>
<organism evidence="2 3">
    <name type="scientific">Acetobacterium paludosum</name>
    <dbReference type="NCBI Taxonomy" id="52693"/>
    <lineage>
        <taxon>Bacteria</taxon>
        <taxon>Bacillati</taxon>
        <taxon>Bacillota</taxon>
        <taxon>Clostridia</taxon>
        <taxon>Eubacteriales</taxon>
        <taxon>Eubacteriaceae</taxon>
        <taxon>Acetobacterium</taxon>
    </lineage>
</organism>
<feature type="transmembrane region" description="Helical" evidence="1">
    <location>
        <begin position="47"/>
        <end position="67"/>
    </location>
</feature>
<dbReference type="AlphaFoldDB" id="A0A923I261"/>
<reference evidence="2" key="1">
    <citation type="submission" date="2019-10" db="EMBL/GenBank/DDBJ databases">
        <authorList>
            <person name="Ross D.E."/>
            <person name="Gulliver D."/>
        </authorList>
    </citation>
    <scope>NUCLEOTIDE SEQUENCE</scope>
    <source>
        <strain evidence="2">DER-2019</strain>
    </source>
</reference>
<sequence length="93" mass="10921">MKEKKNERKRIGKEIFDSLFIMILCFSTLLSAMLLKNKSMTGIDYTIYSKTFFVTVLGLIAYLVYMINRSERGLKAMIQVVYFDESIKEMNKK</sequence>
<evidence type="ECO:0000256" key="1">
    <source>
        <dbReference type="SAM" id="Phobius"/>
    </source>
</evidence>
<keyword evidence="1" id="KW-0812">Transmembrane</keyword>